<dbReference type="PANTHER" id="PTHR10192:SF5">
    <property type="entry name" value="GEPHYRIN"/>
    <property type="match status" value="1"/>
</dbReference>
<feature type="domain" description="MoaB/Mog" evidence="7">
    <location>
        <begin position="171"/>
        <end position="309"/>
    </location>
</feature>
<dbReference type="Pfam" id="PF03454">
    <property type="entry name" value="MoeA_C"/>
    <property type="match status" value="1"/>
</dbReference>
<proteinExistence type="inferred from homology"/>
<dbReference type="InterPro" id="IPR001453">
    <property type="entry name" value="MoaB/Mog_dom"/>
</dbReference>
<evidence type="ECO:0000313" key="8">
    <source>
        <dbReference type="EMBL" id="MFA9191236.1"/>
    </source>
</evidence>
<dbReference type="InterPro" id="IPR036425">
    <property type="entry name" value="MoaB/Mog-like_dom_sf"/>
</dbReference>
<dbReference type="SUPFAM" id="SSF63867">
    <property type="entry name" value="MoeA C-terminal domain-like"/>
    <property type="match status" value="1"/>
</dbReference>
<keyword evidence="9" id="KW-1185">Reference proteome</keyword>
<dbReference type="EC" id="2.10.1.1" evidence="6"/>
<dbReference type="InterPro" id="IPR005110">
    <property type="entry name" value="MoeA_linker/N"/>
</dbReference>
<dbReference type="RefSeq" id="WP_373406226.1">
    <property type="nucleotide sequence ID" value="NZ_JBCFQL010000007.1"/>
</dbReference>
<dbReference type="Proteomes" id="UP001574169">
    <property type="component" value="Unassembled WGS sequence"/>
</dbReference>
<dbReference type="Gene3D" id="3.90.105.10">
    <property type="entry name" value="Molybdopterin biosynthesis moea protein, domain 2"/>
    <property type="match status" value="1"/>
</dbReference>
<sequence length="390" mass="42832">MIQVAEALNIIAENSSKMPIAKIKVSKSLGYVLAEAIYSPINMPPFRQSAMDGYAFTHGELTQFEVVNIAQAGDFLDDEIKKNQAVRIFTGAFVPDDTDTVVMQEHTSVKDNLLEIEKMPEAFANVRAKGEQIKKGELVFDVNTVITPAAIGFLACLGITKIKVFEKPKVAILVTGNELVAAGNKLPKGKIYESNSLMLEAALKTIGINKPTVFKVKDSLKKTISTVEKCITNFDVVLISGGISVGDYDYVKEALLENGVTELFYKINQKPGKPLFFGRKENKIVFALPGNPASSLTCFYVYAFPALKKLMGFEAIHLPKMKRKINVDFKNTSGKTLFLKALYEDEKVTVLESQSSAMLNTFSIANGFVVVPHDVTAIKANEEVVVLPFN</sequence>
<comment type="similarity">
    <text evidence="3 6">Belongs to the MoeA family.</text>
</comment>
<name>A0ABV4TE52_9FLAO</name>
<dbReference type="InterPro" id="IPR008284">
    <property type="entry name" value="MoCF_biosynth_CS"/>
</dbReference>
<keyword evidence="6" id="KW-0500">Molybdenum</keyword>
<comment type="catalytic activity">
    <reaction evidence="5">
        <text>adenylyl-molybdopterin + molybdate = Mo-molybdopterin + AMP + H(+)</text>
        <dbReference type="Rhea" id="RHEA:35047"/>
        <dbReference type="ChEBI" id="CHEBI:15378"/>
        <dbReference type="ChEBI" id="CHEBI:36264"/>
        <dbReference type="ChEBI" id="CHEBI:62727"/>
        <dbReference type="ChEBI" id="CHEBI:71302"/>
        <dbReference type="ChEBI" id="CHEBI:456215"/>
        <dbReference type="EC" id="2.10.1.1"/>
    </reaction>
</comment>
<keyword evidence="4 6" id="KW-0501">Molybdenum cofactor biosynthesis</keyword>
<evidence type="ECO:0000256" key="1">
    <source>
        <dbReference type="ARBA" id="ARBA00002901"/>
    </source>
</evidence>
<dbReference type="SUPFAM" id="SSF53218">
    <property type="entry name" value="Molybdenum cofactor biosynthesis proteins"/>
    <property type="match status" value="1"/>
</dbReference>
<dbReference type="PANTHER" id="PTHR10192">
    <property type="entry name" value="MOLYBDOPTERIN BIOSYNTHESIS PROTEIN"/>
    <property type="match status" value="1"/>
</dbReference>
<evidence type="ECO:0000256" key="2">
    <source>
        <dbReference type="ARBA" id="ARBA00005046"/>
    </source>
</evidence>
<dbReference type="CDD" id="cd00887">
    <property type="entry name" value="MoeA"/>
    <property type="match status" value="1"/>
</dbReference>
<keyword evidence="6" id="KW-0479">Metal-binding</keyword>
<evidence type="ECO:0000256" key="3">
    <source>
        <dbReference type="ARBA" id="ARBA00010763"/>
    </source>
</evidence>
<evidence type="ECO:0000256" key="4">
    <source>
        <dbReference type="ARBA" id="ARBA00023150"/>
    </source>
</evidence>
<dbReference type="NCBIfam" id="TIGR00177">
    <property type="entry name" value="molyb_syn"/>
    <property type="match status" value="1"/>
</dbReference>
<dbReference type="EMBL" id="JBCFQL010000007">
    <property type="protein sequence ID" value="MFA9191236.1"/>
    <property type="molecule type" value="Genomic_DNA"/>
</dbReference>
<comment type="cofactor">
    <cofactor evidence="6">
        <name>Mg(2+)</name>
        <dbReference type="ChEBI" id="CHEBI:18420"/>
    </cofactor>
</comment>
<gene>
    <name evidence="8" type="primary">glp</name>
    <name evidence="8" type="ORF">AAGV28_07625</name>
</gene>
<accession>A0ABV4TE52</accession>
<dbReference type="InterPro" id="IPR038987">
    <property type="entry name" value="MoeA-like"/>
</dbReference>
<keyword evidence="6" id="KW-0808">Transferase</keyword>
<dbReference type="InterPro" id="IPR036135">
    <property type="entry name" value="MoeA_linker/N_sf"/>
</dbReference>
<dbReference type="PROSITE" id="PS01079">
    <property type="entry name" value="MOCF_BIOSYNTHESIS_2"/>
    <property type="match status" value="1"/>
</dbReference>
<dbReference type="Gene3D" id="3.40.980.10">
    <property type="entry name" value="MoaB/Mog-like domain"/>
    <property type="match status" value="1"/>
</dbReference>
<dbReference type="Gene3D" id="2.40.340.10">
    <property type="entry name" value="MoeA, C-terminal, domain IV"/>
    <property type="match status" value="1"/>
</dbReference>
<comment type="function">
    <text evidence="1 6">Catalyzes the insertion of molybdate into adenylated molybdopterin with the concomitant release of AMP.</text>
</comment>
<dbReference type="SMART" id="SM00852">
    <property type="entry name" value="MoCF_biosynth"/>
    <property type="match status" value="1"/>
</dbReference>
<comment type="pathway">
    <text evidence="2 6">Cofactor biosynthesis; molybdopterin biosynthesis.</text>
</comment>
<dbReference type="NCBIfam" id="NF045515">
    <property type="entry name" value="Glp_gephyrin"/>
    <property type="match status" value="1"/>
</dbReference>
<dbReference type="SUPFAM" id="SSF63882">
    <property type="entry name" value="MoeA N-terminal region -like"/>
    <property type="match status" value="1"/>
</dbReference>
<comment type="caution">
    <text evidence="8">The sequence shown here is derived from an EMBL/GenBank/DDBJ whole genome shotgun (WGS) entry which is preliminary data.</text>
</comment>
<evidence type="ECO:0000259" key="7">
    <source>
        <dbReference type="SMART" id="SM00852"/>
    </source>
</evidence>
<dbReference type="Pfam" id="PF00994">
    <property type="entry name" value="MoCF_biosynth"/>
    <property type="match status" value="1"/>
</dbReference>
<keyword evidence="6" id="KW-0460">Magnesium</keyword>
<evidence type="ECO:0000313" key="9">
    <source>
        <dbReference type="Proteomes" id="UP001574169"/>
    </source>
</evidence>
<reference evidence="8 9" key="1">
    <citation type="submission" date="2024-04" db="EMBL/GenBank/DDBJ databases">
        <title>New Clade of Flavobacterium.</title>
        <authorList>
            <person name="Matos L."/>
            <person name="Proenca D.N."/>
            <person name="Fransisco R.M."/>
            <person name="Chung A.P."/>
            <person name="Maccario L."/>
            <person name="Sorensen S.J."/>
            <person name="Morais P.V."/>
        </authorList>
    </citation>
    <scope>NUCLEOTIDE SEQUENCE [LARGE SCALE GENOMIC DNA]</scope>
    <source>
        <strain evidence="8 9">FZUC8N2.13</strain>
    </source>
</reference>
<evidence type="ECO:0000256" key="6">
    <source>
        <dbReference type="RuleBase" id="RU365090"/>
    </source>
</evidence>
<dbReference type="Gene3D" id="2.170.190.11">
    <property type="entry name" value="Molybdopterin biosynthesis moea protein, domain 3"/>
    <property type="match status" value="1"/>
</dbReference>
<dbReference type="InterPro" id="IPR036688">
    <property type="entry name" value="MoeA_C_domain_IV_sf"/>
</dbReference>
<dbReference type="Pfam" id="PF03453">
    <property type="entry name" value="MoeA_N"/>
    <property type="match status" value="1"/>
</dbReference>
<dbReference type="InterPro" id="IPR005111">
    <property type="entry name" value="MoeA_C_domain_IV"/>
</dbReference>
<evidence type="ECO:0000256" key="5">
    <source>
        <dbReference type="ARBA" id="ARBA00047317"/>
    </source>
</evidence>
<protein>
    <recommendedName>
        <fullName evidence="6">Molybdopterin molybdenumtransferase</fullName>
        <ecNumber evidence="6">2.10.1.1</ecNumber>
    </recommendedName>
</protein>
<organism evidence="8 9">
    <name type="scientific">Flavobacterium zubiriense</name>
    <dbReference type="NCBI Taxonomy" id="3138075"/>
    <lineage>
        <taxon>Bacteria</taxon>
        <taxon>Pseudomonadati</taxon>
        <taxon>Bacteroidota</taxon>
        <taxon>Flavobacteriia</taxon>
        <taxon>Flavobacteriales</taxon>
        <taxon>Flavobacteriaceae</taxon>
        <taxon>Flavobacterium</taxon>
    </lineage>
</organism>